<dbReference type="NCBIfam" id="TIGR00571">
    <property type="entry name" value="dam"/>
    <property type="match status" value="1"/>
</dbReference>
<dbReference type="Gene3D" id="1.10.1020.10">
    <property type="entry name" value="Adenine-specific Methyltransferase, Domain 2"/>
    <property type="match status" value="1"/>
</dbReference>
<name>A0AAE0T735_9BIVA</name>
<dbReference type="GO" id="GO:0006298">
    <property type="term" value="P:mismatch repair"/>
    <property type="evidence" value="ECO:0007669"/>
    <property type="project" value="TreeGrafter"/>
</dbReference>
<dbReference type="PANTHER" id="PTHR30481:SF3">
    <property type="entry name" value="DNA ADENINE METHYLASE"/>
    <property type="match status" value="1"/>
</dbReference>
<dbReference type="Gene3D" id="3.40.600.10">
    <property type="entry name" value="DNA mismatch repair MutH/Restriction endonuclease, type II"/>
    <property type="match status" value="1"/>
</dbReference>
<dbReference type="Pfam" id="PF09233">
    <property type="entry name" value="Endonuc-EcoRV"/>
    <property type="match status" value="2"/>
</dbReference>
<evidence type="ECO:0000256" key="9">
    <source>
        <dbReference type="ARBA" id="ARBA00047942"/>
    </source>
</evidence>
<gene>
    <name evidence="10" type="ORF">CHS0354_000518</name>
</gene>
<dbReference type="InterPro" id="IPR011335">
    <property type="entry name" value="Restrct_endonuc-II-like"/>
</dbReference>
<dbReference type="PROSITE" id="PS00092">
    <property type="entry name" value="N6_MTASE"/>
    <property type="match status" value="1"/>
</dbReference>
<dbReference type="AlphaFoldDB" id="A0AAE0T735"/>
<organism evidence="10 11">
    <name type="scientific">Potamilus streckersoni</name>
    <dbReference type="NCBI Taxonomy" id="2493646"/>
    <lineage>
        <taxon>Eukaryota</taxon>
        <taxon>Metazoa</taxon>
        <taxon>Spiralia</taxon>
        <taxon>Lophotrochozoa</taxon>
        <taxon>Mollusca</taxon>
        <taxon>Bivalvia</taxon>
        <taxon>Autobranchia</taxon>
        <taxon>Heteroconchia</taxon>
        <taxon>Palaeoheterodonta</taxon>
        <taxon>Unionida</taxon>
        <taxon>Unionoidea</taxon>
        <taxon>Unionidae</taxon>
        <taxon>Ambleminae</taxon>
        <taxon>Lampsilini</taxon>
        <taxon>Potamilus</taxon>
    </lineage>
</organism>
<dbReference type="InterPro" id="IPR037057">
    <property type="entry name" value="DNA_rep_MutH/T2_RE_sf"/>
</dbReference>
<evidence type="ECO:0000256" key="4">
    <source>
        <dbReference type="ARBA" id="ARBA00022679"/>
    </source>
</evidence>
<dbReference type="GO" id="GO:0043565">
    <property type="term" value="F:sequence-specific DNA binding"/>
    <property type="evidence" value="ECO:0007669"/>
    <property type="project" value="TreeGrafter"/>
</dbReference>
<dbReference type="EMBL" id="JAEAOA010000085">
    <property type="protein sequence ID" value="KAK3604856.1"/>
    <property type="molecule type" value="Genomic_DNA"/>
</dbReference>
<keyword evidence="7" id="KW-0255">Endonuclease</keyword>
<dbReference type="GO" id="GO:1904047">
    <property type="term" value="F:S-adenosyl-L-methionine binding"/>
    <property type="evidence" value="ECO:0007669"/>
    <property type="project" value="TreeGrafter"/>
</dbReference>
<dbReference type="GO" id="GO:0016787">
    <property type="term" value="F:hydrolase activity"/>
    <property type="evidence" value="ECO:0007669"/>
    <property type="project" value="UniProtKB-KW"/>
</dbReference>
<sequence length="548" mass="63943">MWKEKYKTEFKQKLGNFTAKLKNYVSTDNGEWSVKGFIDVYRNVYAISTDTKIVSKILEIHIFPQILRFADEIGYKIILTEHQNYYPDLTFMNKENESVMFAVDLKTTYRKKSGVSSFTLGSHGSYFKERDKKKNIQFPYNQYLGHFCLGVIYTRTDEHTNTSSNSKIYQVNELRGTNEQIEKGKPTTVNDLKSITSVIKDFDFFIAEKWKIASDKQGSGNTANIGSTLSIDDLRNENGIFSRLGEEWFDEYWINFGSATMVKNDLVTIANQTGTWMEPFLGTGVVAFNSGYKKAILSDTNPHLIRFYKEIQSKTISASSMKQYLEEEGNELRNKGYEHYLKVRSRFNNGAFSPYDFIFLSRAGFNGMMRFGRKGNWNIPFCKKPNRFAQAYITKITNQVALVSQIIQPQPSWTFHNTSFEDIIPLAMENDIIYCDPPYYGRHVDYYNGWKEKDEEVLFKLLSETKAKFILSTWHHNDWRENEMIKRFWKKFNLVTKDHFYHNGGNIENRRTVVEALVCNFDTNQINTHNHGEKVKAKEAQQLEMVWA</sequence>
<evidence type="ECO:0000256" key="2">
    <source>
        <dbReference type="ARBA" id="ARBA00011900"/>
    </source>
</evidence>
<comment type="similarity">
    <text evidence="1">Belongs to the N(4)/N(6)-methyltransferase family.</text>
</comment>
<dbReference type="GO" id="GO:0004519">
    <property type="term" value="F:endonuclease activity"/>
    <property type="evidence" value="ECO:0007669"/>
    <property type="project" value="UniProtKB-KW"/>
</dbReference>
<dbReference type="InterPro" id="IPR029063">
    <property type="entry name" value="SAM-dependent_MTases_sf"/>
</dbReference>
<dbReference type="Gene3D" id="3.40.50.150">
    <property type="entry name" value="Vaccinia Virus protein VP39"/>
    <property type="match status" value="1"/>
</dbReference>
<dbReference type="GO" id="GO:0032259">
    <property type="term" value="P:methylation"/>
    <property type="evidence" value="ECO:0007669"/>
    <property type="project" value="UniProtKB-KW"/>
</dbReference>
<dbReference type="InterPro" id="IPR015314">
    <property type="entry name" value="Restrct_endonuc_II_EcoRV"/>
</dbReference>
<evidence type="ECO:0000313" key="10">
    <source>
        <dbReference type="EMBL" id="KAK3604856.1"/>
    </source>
</evidence>
<evidence type="ECO:0000256" key="3">
    <source>
        <dbReference type="ARBA" id="ARBA00022603"/>
    </source>
</evidence>
<accession>A0AAE0T735</accession>
<dbReference type="EC" id="2.1.1.72" evidence="2"/>
<keyword evidence="4" id="KW-0808">Transferase</keyword>
<dbReference type="SUPFAM" id="SSF53335">
    <property type="entry name" value="S-adenosyl-L-methionine-dependent methyltransferases"/>
    <property type="match status" value="1"/>
</dbReference>
<dbReference type="SUPFAM" id="SSF52980">
    <property type="entry name" value="Restriction endonuclease-like"/>
    <property type="match status" value="1"/>
</dbReference>
<dbReference type="InterPro" id="IPR002052">
    <property type="entry name" value="DNA_methylase_N6_adenine_CS"/>
</dbReference>
<dbReference type="Proteomes" id="UP001195483">
    <property type="component" value="Unassembled WGS sequence"/>
</dbReference>
<evidence type="ECO:0000256" key="6">
    <source>
        <dbReference type="ARBA" id="ARBA00022722"/>
    </source>
</evidence>
<comment type="caution">
    <text evidence="10">The sequence shown here is derived from an EMBL/GenBank/DDBJ whole genome shotgun (WGS) entry which is preliminary data.</text>
</comment>
<dbReference type="CDD" id="cd22323">
    <property type="entry name" value="EcoRV-like"/>
    <property type="match status" value="1"/>
</dbReference>
<dbReference type="GO" id="GO:0009307">
    <property type="term" value="P:DNA restriction-modification system"/>
    <property type="evidence" value="ECO:0007669"/>
    <property type="project" value="InterPro"/>
</dbReference>
<dbReference type="InterPro" id="IPR023095">
    <property type="entry name" value="Ade_MeTrfase_dom_2"/>
</dbReference>
<comment type="catalytic activity">
    <reaction evidence="9">
        <text>a 2'-deoxyadenosine in DNA + S-adenosyl-L-methionine = an N(6)-methyl-2'-deoxyadenosine in DNA + S-adenosyl-L-homocysteine + H(+)</text>
        <dbReference type="Rhea" id="RHEA:15197"/>
        <dbReference type="Rhea" id="RHEA-COMP:12418"/>
        <dbReference type="Rhea" id="RHEA-COMP:12419"/>
        <dbReference type="ChEBI" id="CHEBI:15378"/>
        <dbReference type="ChEBI" id="CHEBI:57856"/>
        <dbReference type="ChEBI" id="CHEBI:59789"/>
        <dbReference type="ChEBI" id="CHEBI:90615"/>
        <dbReference type="ChEBI" id="CHEBI:90616"/>
        <dbReference type="EC" id="2.1.1.72"/>
    </reaction>
</comment>
<dbReference type="PANTHER" id="PTHR30481">
    <property type="entry name" value="DNA ADENINE METHYLASE"/>
    <property type="match status" value="1"/>
</dbReference>
<dbReference type="GO" id="GO:0009007">
    <property type="term" value="F:site-specific DNA-methyltransferase (adenine-specific) activity"/>
    <property type="evidence" value="ECO:0007669"/>
    <property type="project" value="UniProtKB-EC"/>
</dbReference>
<keyword evidence="5" id="KW-0949">S-adenosyl-L-methionine</keyword>
<proteinExistence type="inferred from homology"/>
<reference evidence="10" key="2">
    <citation type="journal article" date="2021" name="Genome Biol. Evol.">
        <title>Developing a high-quality reference genome for a parasitic bivalve with doubly uniparental inheritance (Bivalvia: Unionida).</title>
        <authorList>
            <person name="Smith C.H."/>
        </authorList>
    </citation>
    <scope>NUCLEOTIDE SEQUENCE</scope>
    <source>
        <strain evidence="10">CHS0354</strain>
        <tissue evidence="10">Mantle</tissue>
    </source>
</reference>
<protein>
    <recommendedName>
        <fullName evidence="2">site-specific DNA-methyltransferase (adenine-specific)</fullName>
        <ecNumber evidence="2">2.1.1.72</ecNumber>
    </recommendedName>
</protein>
<evidence type="ECO:0000313" key="11">
    <source>
        <dbReference type="Proteomes" id="UP001195483"/>
    </source>
</evidence>
<keyword evidence="3" id="KW-0489">Methyltransferase</keyword>
<dbReference type="InterPro" id="IPR012327">
    <property type="entry name" value="MeTrfase_D12"/>
</dbReference>
<evidence type="ECO:0000256" key="8">
    <source>
        <dbReference type="ARBA" id="ARBA00022801"/>
    </source>
</evidence>
<keyword evidence="6" id="KW-0540">Nuclease</keyword>
<dbReference type="PRINTS" id="PR00505">
    <property type="entry name" value="D12N6MTFRASE"/>
</dbReference>
<evidence type="ECO:0000256" key="5">
    <source>
        <dbReference type="ARBA" id="ARBA00022691"/>
    </source>
</evidence>
<reference evidence="10" key="1">
    <citation type="journal article" date="2021" name="Genome Biol. Evol.">
        <title>A High-Quality Reference Genome for a Parasitic Bivalve with Doubly Uniparental Inheritance (Bivalvia: Unionida).</title>
        <authorList>
            <person name="Smith C.H."/>
        </authorList>
    </citation>
    <scope>NUCLEOTIDE SEQUENCE</scope>
    <source>
        <strain evidence="10">CHS0354</strain>
    </source>
</reference>
<keyword evidence="8" id="KW-0378">Hydrolase</keyword>
<evidence type="ECO:0000256" key="1">
    <source>
        <dbReference type="ARBA" id="ARBA00006594"/>
    </source>
</evidence>
<dbReference type="Pfam" id="PF02086">
    <property type="entry name" value="MethyltransfD12"/>
    <property type="match status" value="1"/>
</dbReference>
<reference evidence="10" key="3">
    <citation type="submission" date="2023-05" db="EMBL/GenBank/DDBJ databases">
        <authorList>
            <person name="Smith C.H."/>
        </authorList>
    </citation>
    <scope>NUCLEOTIDE SEQUENCE</scope>
    <source>
        <strain evidence="10">CHS0354</strain>
        <tissue evidence="10">Mantle</tissue>
    </source>
</reference>
<keyword evidence="11" id="KW-1185">Reference proteome</keyword>
<evidence type="ECO:0000256" key="7">
    <source>
        <dbReference type="ARBA" id="ARBA00022759"/>
    </source>
</evidence>